<sequence>MVPAIAIALLVVGGAIALVFDRLWQDSAFLELRAAGEAAALAAANRLADDSTLRKVPDWETICQTARTAASDIAARNLVGGQPVKLWADEEGDIELGREIEDATGGKVFVRTSERPDCVAVHIEQGRGPSNPVGLLVRDLTGAGRLLRTTVRAKVDHHVAGLRPYEGVNAPMLPIAIAAVGPTGWDAAVTAGAGLDTSSVPYGTATVTPIPDGVSEVTVWSAPIEADPEQQMLATVHVFDIGNGLSGRKLADQCRDGWSADDLRKHGGELWLDGKPLTLKSTPKIPNEVTTELRSLIGQARMCLLYDAVTPGSSPDQWNLICSRLVAVRILAIQQSPDGMVVLQLQPAVVVTRTAIVDDEMPVLWNPYVCKALLTN</sequence>
<reference evidence="1 2" key="1">
    <citation type="submission" date="2019-02" db="EMBL/GenBank/DDBJ databases">
        <title>Deep-cultivation of Planctomycetes and their phenomic and genomic characterization uncovers novel biology.</title>
        <authorList>
            <person name="Wiegand S."/>
            <person name="Jogler M."/>
            <person name="Boedeker C."/>
            <person name="Pinto D."/>
            <person name="Vollmers J."/>
            <person name="Rivas-Marin E."/>
            <person name="Kohn T."/>
            <person name="Peeters S.H."/>
            <person name="Heuer A."/>
            <person name="Rast P."/>
            <person name="Oberbeckmann S."/>
            <person name="Bunk B."/>
            <person name="Jeske O."/>
            <person name="Meyerdierks A."/>
            <person name="Storesund J.E."/>
            <person name="Kallscheuer N."/>
            <person name="Luecker S."/>
            <person name="Lage O.M."/>
            <person name="Pohl T."/>
            <person name="Merkel B.J."/>
            <person name="Hornburger P."/>
            <person name="Mueller R.-W."/>
            <person name="Bruemmer F."/>
            <person name="Labrenz M."/>
            <person name="Spormann A.M."/>
            <person name="Op den Camp H."/>
            <person name="Overmann J."/>
            <person name="Amann R."/>
            <person name="Jetten M.S.M."/>
            <person name="Mascher T."/>
            <person name="Medema M.H."/>
            <person name="Devos D.P."/>
            <person name="Kaster A.-K."/>
            <person name="Ovreas L."/>
            <person name="Rohde M."/>
            <person name="Galperin M.Y."/>
            <person name="Jogler C."/>
        </authorList>
    </citation>
    <scope>NUCLEOTIDE SEQUENCE [LARGE SCALE GENOMIC DNA]</scope>
    <source>
        <strain evidence="1 2">Pan44</strain>
    </source>
</reference>
<dbReference type="InParanoid" id="A0A517SJ45"/>
<evidence type="ECO:0000313" key="2">
    <source>
        <dbReference type="Proteomes" id="UP000315700"/>
    </source>
</evidence>
<dbReference type="AlphaFoldDB" id="A0A517SJ45"/>
<evidence type="ECO:0000313" key="1">
    <source>
        <dbReference type="EMBL" id="QDT56153.1"/>
    </source>
</evidence>
<dbReference type="Proteomes" id="UP000315700">
    <property type="component" value="Chromosome"/>
</dbReference>
<organism evidence="1 2">
    <name type="scientific">Caulifigura coniformis</name>
    <dbReference type="NCBI Taxonomy" id="2527983"/>
    <lineage>
        <taxon>Bacteria</taxon>
        <taxon>Pseudomonadati</taxon>
        <taxon>Planctomycetota</taxon>
        <taxon>Planctomycetia</taxon>
        <taxon>Planctomycetales</taxon>
        <taxon>Planctomycetaceae</taxon>
        <taxon>Caulifigura</taxon>
    </lineage>
</organism>
<keyword evidence="2" id="KW-1185">Reference proteome</keyword>
<protein>
    <submittedName>
        <fullName evidence="1">Uncharacterized protein</fullName>
    </submittedName>
</protein>
<dbReference type="EMBL" id="CP036271">
    <property type="protein sequence ID" value="QDT56153.1"/>
    <property type="molecule type" value="Genomic_DNA"/>
</dbReference>
<proteinExistence type="predicted"/>
<name>A0A517SJ45_9PLAN</name>
<gene>
    <name evidence="1" type="ORF">Pan44_42040</name>
</gene>
<accession>A0A517SJ45</accession>
<dbReference type="KEGG" id="ccos:Pan44_42040"/>